<proteinExistence type="inferred from homology"/>
<dbReference type="GO" id="GO:0016020">
    <property type="term" value="C:membrane"/>
    <property type="evidence" value="ECO:0007669"/>
    <property type="project" value="UniProtKB-SubCell"/>
</dbReference>
<dbReference type="GO" id="GO:0005737">
    <property type="term" value="C:cytoplasm"/>
    <property type="evidence" value="ECO:0007669"/>
    <property type="project" value="TreeGrafter"/>
</dbReference>
<evidence type="ECO:0000256" key="1">
    <source>
        <dbReference type="ARBA" id="ARBA00004370"/>
    </source>
</evidence>
<dbReference type="InterPro" id="IPR000306">
    <property type="entry name" value="Znf_FYVE"/>
</dbReference>
<dbReference type="Proteomes" id="UP000095282">
    <property type="component" value="Unplaced"/>
</dbReference>
<feature type="domain" description="FYVE-type" evidence="16">
    <location>
        <begin position="825"/>
        <end position="890"/>
    </location>
</feature>
<evidence type="ECO:0000313" key="18">
    <source>
        <dbReference type="Proteomes" id="UP000095282"/>
    </source>
</evidence>
<keyword evidence="6" id="KW-0378">Hydrolase</keyword>
<organism evidence="18 19">
    <name type="scientific">Caenorhabditis tropicalis</name>
    <dbReference type="NCBI Taxonomy" id="1561998"/>
    <lineage>
        <taxon>Eukaryota</taxon>
        <taxon>Metazoa</taxon>
        <taxon>Ecdysozoa</taxon>
        <taxon>Nematoda</taxon>
        <taxon>Chromadorea</taxon>
        <taxon>Rhabditida</taxon>
        <taxon>Rhabditina</taxon>
        <taxon>Rhabditomorpha</taxon>
        <taxon>Rhabditoidea</taxon>
        <taxon>Rhabditidae</taxon>
        <taxon>Peloderinae</taxon>
        <taxon>Caenorhabditis</taxon>
    </lineage>
</organism>
<comment type="subcellular location">
    <subcellularLocation>
        <location evidence="1">Membrane</location>
    </subcellularLocation>
</comment>
<feature type="domain" description="Myotubularin phosphatase" evidence="17">
    <location>
        <begin position="230"/>
        <end position="636"/>
    </location>
</feature>
<dbReference type="PROSITE" id="PS00383">
    <property type="entry name" value="TYR_PHOSPHATASE_1"/>
    <property type="match status" value="1"/>
</dbReference>
<dbReference type="SUPFAM" id="SSF52799">
    <property type="entry name" value="(Phosphotyrosine protein) phosphatases II"/>
    <property type="match status" value="1"/>
</dbReference>
<feature type="active site" description="Phosphocysteine intermediate" evidence="11">
    <location>
        <position position="469"/>
    </location>
</feature>
<feature type="compositionally biased region" description="Basic residues" evidence="15">
    <location>
        <begin position="938"/>
        <end position="947"/>
    </location>
</feature>
<evidence type="ECO:0000256" key="3">
    <source>
        <dbReference type="ARBA" id="ARBA00012903"/>
    </source>
</evidence>
<keyword evidence="8" id="KW-0443">Lipid metabolism</keyword>
<dbReference type="InterPro" id="IPR003595">
    <property type="entry name" value="Tyr_Pase_cat"/>
</dbReference>
<feature type="binding site" evidence="12">
    <location>
        <begin position="469"/>
        <end position="475"/>
    </location>
    <ligand>
        <name>substrate</name>
    </ligand>
</feature>
<feature type="binding site" evidence="12">
    <location>
        <begin position="408"/>
        <end position="409"/>
    </location>
    <ligand>
        <name>substrate</name>
    </ligand>
</feature>
<keyword evidence="14" id="KW-0175">Coiled coil</keyword>
<dbReference type="InterPro" id="IPR029021">
    <property type="entry name" value="Prot-tyrosine_phosphatase-like"/>
</dbReference>
<evidence type="ECO:0000313" key="19">
    <source>
        <dbReference type="WBParaSite" id="Csp11.Scaffold552.g3654.t2"/>
    </source>
</evidence>
<evidence type="ECO:0000256" key="12">
    <source>
        <dbReference type="PIRSR" id="PIRSR630564-2"/>
    </source>
</evidence>
<keyword evidence="9" id="KW-0472">Membrane</keyword>
<dbReference type="FunFam" id="3.30.40.10:FF:000105">
    <property type="entry name" value="WD repeat and FYVE domain-containing protein 2"/>
    <property type="match status" value="1"/>
</dbReference>
<dbReference type="InterPro" id="IPR013083">
    <property type="entry name" value="Znf_RING/FYVE/PHD"/>
</dbReference>
<evidence type="ECO:0000256" key="5">
    <source>
        <dbReference type="ARBA" id="ARBA00022771"/>
    </source>
</evidence>
<reference evidence="19" key="1">
    <citation type="submission" date="2016-11" db="UniProtKB">
        <authorList>
            <consortium name="WormBaseParasite"/>
        </authorList>
    </citation>
    <scope>IDENTIFICATION</scope>
</reference>
<dbReference type="PROSITE" id="PS50178">
    <property type="entry name" value="ZF_FYVE"/>
    <property type="match status" value="1"/>
</dbReference>
<feature type="compositionally biased region" description="Polar residues" evidence="15">
    <location>
        <begin position="778"/>
        <end position="791"/>
    </location>
</feature>
<accession>A0A1I7T966</accession>
<feature type="region of interest" description="Disordered" evidence="15">
    <location>
        <begin position="985"/>
        <end position="1006"/>
    </location>
</feature>
<dbReference type="InterPro" id="IPR017455">
    <property type="entry name" value="Znf_FYVE-rel"/>
</dbReference>
<feature type="region of interest" description="Disordered" evidence="15">
    <location>
        <begin position="893"/>
        <end position="972"/>
    </location>
</feature>
<dbReference type="InterPro" id="IPR010569">
    <property type="entry name" value="Myotubularin-like_Pase_dom"/>
</dbReference>
<name>A0A1I7T966_9PELO</name>
<evidence type="ECO:0000256" key="11">
    <source>
        <dbReference type="PIRSR" id="PIRSR630564-1"/>
    </source>
</evidence>
<keyword evidence="5 13" id="KW-0863">Zinc-finger</keyword>
<evidence type="ECO:0000256" key="8">
    <source>
        <dbReference type="ARBA" id="ARBA00023098"/>
    </source>
</evidence>
<dbReference type="SMART" id="SM00064">
    <property type="entry name" value="FYVE"/>
    <property type="match status" value="1"/>
</dbReference>
<protein>
    <recommendedName>
        <fullName evidence="3">phosphatidylinositol-3,5-bisphosphate 3-phosphatase</fullName>
        <ecNumber evidence="3">3.1.3.95</ecNumber>
    </recommendedName>
    <alternativeName>
        <fullName evidence="10">Phosphatidylinositol-3,5-bisphosphate 3-phosphatase</fullName>
    </alternativeName>
</protein>
<dbReference type="CDD" id="cd00065">
    <property type="entry name" value="FYVE_like_SF"/>
    <property type="match status" value="1"/>
</dbReference>
<dbReference type="GO" id="GO:0052629">
    <property type="term" value="F:phosphatidylinositol-3,5-bisphosphate 3-phosphatase activity"/>
    <property type="evidence" value="ECO:0007669"/>
    <property type="project" value="UniProtKB-EC"/>
</dbReference>
<feature type="region of interest" description="Disordered" evidence="15">
    <location>
        <begin position="655"/>
        <end position="719"/>
    </location>
</feature>
<feature type="compositionally biased region" description="Polar residues" evidence="15">
    <location>
        <begin position="963"/>
        <end position="972"/>
    </location>
</feature>
<dbReference type="AlphaFoldDB" id="A0A1I7T966"/>
<dbReference type="SMART" id="SM00404">
    <property type="entry name" value="PTPc_motif"/>
    <property type="match status" value="1"/>
</dbReference>
<keyword evidence="7" id="KW-0862">Zinc</keyword>
<dbReference type="GO" id="GO:0046856">
    <property type="term" value="P:phosphatidylinositol dephosphorylation"/>
    <property type="evidence" value="ECO:0007669"/>
    <property type="project" value="TreeGrafter"/>
</dbReference>
<feature type="compositionally biased region" description="Polar residues" evidence="15">
    <location>
        <begin position="994"/>
        <end position="1006"/>
    </location>
</feature>
<dbReference type="GO" id="GO:0008270">
    <property type="term" value="F:zinc ion binding"/>
    <property type="evidence" value="ECO:0007669"/>
    <property type="project" value="UniProtKB-KW"/>
</dbReference>
<evidence type="ECO:0000256" key="13">
    <source>
        <dbReference type="PROSITE-ProRule" id="PRU00091"/>
    </source>
</evidence>
<dbReference type="PROSITE" id="PS51339">
    <property type="entry name" value="PPASE_MYOTUBULARIN"/>
    <property type="match status" value="1"/>
</dbReference>
<feature type="compositionally biased region" description="Polar residues" evidence="15">
    <location>
        <begin position="83"/>
        <end position="100"/>
    </location>
</feature>
<comment type="similarity">
    <text evidence="2">Belongs to the protein-tyrosine phosphatase family. Non-receptor class myotubularin subfamily.</text>
</comment>
<feature type="region of interest" description="Disordered" evidence="15">
    <location>
        <begin position="777"/>
        <end position="798"/>
    </location>
</feature>
<dbReference type="Pfam" id="PF06602">
    <property type="entry name" value="Myotub-related"/>
    <property type="match status" value="1"/>
</dbReference>
<keyword evidence="18" id="KW-1185">Reference proteome</keyword>
<sequence>MDIPGAVPGAIDIVGGRRGERVDSDNMDMSIMSIIASPPVGGSYVDVKFEHGAEPAGPSDTAKATIHEENYIFGKSAPIPPMQSLQEESENLNSPSSTEISLLPGEERATLQGGSSEWPIDGGTIFLTNYRVVVAINNDDGTKRFLIFPLQEIEQVDFSPIEVINLHMKGGRVIGIAFPEKSTDAPLLHKLIHTAFQRLNRPISTLYSTRPQEWTSNHTDNPMQSLNVFAWKFSEAVDRLDREGKLPPWLKRADSIANEITHIDFHRLGMSEHFQISSVNEDFKVCATYPEKIIVPKGISDEDIRNGAPYRSIGRFPAIVWRCRKTRAVLMRSSQPQVGILSWRNVTDEKIIEEAVKSSRIEGEEKKQFIIMDARGYTSAFANRARSGGYENSENYQQAKMEFLGLPNIHTVRGSFANIRNMLHNLGPNEQLLQTLQSTGWLNNLSHLLVSSANCAEHLSRGHTVLVHCSDGWDRTTQVTTLAKIMLDEHYRTIEGFEQLIRRDWIAFGHKLYDRQQIGVFNWGDSGERSPIFLQFLEAVRHLHREQPTAFQFSHAYLIKLAKHAYSGLFGSFIFNSHKERRETMNKWNGTLVEIWRFIGAHNEEYVNQTYDEKYVGPLKPINLSVINLRVWHEVLADECERYTFQLIYNNKEDRPSSGCTTPMASSSSNNLVKSKSSESINSLNVDGSLKDTPHHGHSVCSSSPSVEPTHTMSTSFHQPSMNQSTIVGVDAIDSDGLIRFEDDEQAMLRKKNKAREEAIRLRDEQIDELRKRALLEKSQSSVGKSHSYSESDIESTDHLERAMSDVSMVDSRELPNFRPNTTWEAESKDCGICRKEFNKMSVYQEDRQHHCRNCGKVVCEDCSKHRFAVVEEGQSVQKRVCNRCYDSMHEPKINRGSTTSTSSSSISSTDPKVISNPIHVNYDRNFPNEEEAESPKKKAKGPKKFLKGMFSCKKSNSDQKSNDPSLPQMSLFSPNVKLASIAEVHDPSEVQEDNISQGLPPQNEW</sequence>
<evidence type="ECO:0000256" key="15">
    <source>
        <dbReference type="SAM" id="MobiDB-lite"/>
    </source>
</evidence>
<evidence type="ECO:0000256" key="7">
    <source>
        <dbReference type="ARBA" id="ARBA00022833"/>
    </source>
</evidence>
<evidence type="ECO:0000259" key="17">
    <source>
        <dbReference type="PROSITE" id="PS51339"/>
    </source>
</evidence>
<dbReference type="InterPro" id="IPR030564">
    <property type="entry name" value="Myotubularin"/>
</dbReference>
<evidence type="ECO:0000256" key="10">
    <source>
        <dbReference type="ARBA" id="ARBA00032571"/>
    </source>
</evidence>
<dbReference type="EC" id="3.1.3.95" evidence="3"/>
<dbReference type="Pfam" id="PF01363">
    <property type="entry name" value="FYVE"/>
    <property type="match status" value="1"/>
</dbReference>
<dbReference type="WBParaSite" id="Csp11.Scaffold552.g3654.t2">
    <property type="protein sequence ID" value="Csp11.Scaffold552.g3654.t2"/>
    <property type="gene ID" value="Csp11.Scaffold552.g3654"/>
</dbReference>
<feature type="compositionally biased region" description="Polar residues" evidence="15">
    <location>
        <begin position="700"/>
        <end position="719"/>
    </location>
</feature>
<evidence type="ECO:0000256" key="14">
    <source>
        <dbReference type="SAM" id="Coils"/>
    </source>
</evidence>
<dbReference type="SUPFAM" id="SSF57903">
    <property type="entry name" value="FYVE/PHD zinc finger"/>
    <property type="match status" value="1"/>
</dbReference>
<evidence type="ECO:0000256" key="9">
    <source>
        <dbReference type="ARBA" id="ARBA00023136"/>
    </source>
</evidence>
<feature type="compositionally biased region" description="Low complexity" evidence="15">
    <location>
        <begin position="666"/>
        <end position="680"/>
    </location>
</feature>
<dbReference type="CDD" id="cd14507">
    <property type="entry name" value="PTP-MTM-like"/>
    <property type="match status" value="1"/>
</dbReference>
<evidence type="ECO:0000256" key="6">
    <source>
        <dbReference type="ARBA" id="ARBA00022801"/>
    </source>
</evidence>
<dbReference type="PANTHER" id="PTHR10807">
    <property type="entry name" value="MYOTUBULARIN-RELATED"/>
    <property type="match status" value="1"/>
</dbReference>
<dbReference type="InterPro" id="IPR011011">
    <property type="entry name" value="Znf_FYVE_PHD"/>
</dbReference>
<evidence type="ECO:0000259" key="16">
    <source>
        <dbReference type="PROSITE" id="PS50178"/>
    </source>
</evidence>
<keyword evidence="4" id="KW-0479">Metal-binding</keyword>
<feature type="coiled-coil region" evidence="14">
    <location>
        <begin position="738"/>
        <end position="765"/>
    </location>
</feature>
<feature type="region of interest" description="Disordered" evidence="15">
    <location>
        <begin position="77"/>
        <end position="102"/>
    </location>
</feature>
<dbReference type="eggNOG" id="KOG1089">
    <property type="taxonomic scope" value="Eukaryota"/>
</dbReference>
<evidence type="ECO:0000256" key="2">
    <source>
        <dbReference type="ARBA" id="ARBA00007471"/>
    </source>
</evidence>
<dbReference type="InterPro" id="IPR016130">
    <property type="entry name" value="Tyr_Pase_AS"/>
</dbReference>
<dbReference type="PANTHER" id="PTHR10807:SF129">
    <property type="entry name" value="MYOTUBULARIN-RELATED PROTEIN 3"/>
    <property type="match status" value="1"/>
</dbReference>
<dbReference type="GO" id="GO:0004438">
    <property type="term" value="F:phosphatidylinositol-3-phosphate phosphatase activity"/>
    <property type="evidence" value="ECO:0007669"/>
    <property type="project" value="TreeGrafter"/>
</dbReference>
<evidence type="ECO:0000256" key="4">
    <source>
        <dbReference type="ARBA" id="ARBA00022723"/>
    </source>
</evidence>
<feature type="compositionally biased region" description="Low complexity" evidence="15">
    <location>
        <begin position="898"/>
        <end position="910"/>
    </location>
</feature>
<dbReference type="Gene3D" id="3.30.40.10">
    <property type="entry name" value="Zinc/RING finger domain, C3HC4 (zinc finger)"/>
    <property type="match status" value="1"/>
</dbReference>
<dbReference type="STRING" id="1561998.A0A1I7T966"/>